<organism evidence="3 4">
    <name type="scientific">Jimgerdemannia flammicorona</name>
    <dbReference type="NCBI Taxonomy" id="994334"/>
    <lineage>
        <taxon>Eukaryota</taxon>
        <taxon>Fungi</taxon>
        <taxon>Fungi incertae sedis</taxon>
        <taxon>Mucoromycota</taxon>
        <taxon>Mucoromycotina</taxon>
        <taxon>Endogonomycetes</taxon>
        <taxon>Endogonales</taxon>
        <taxon>Endogonaceae</taxon>
        <taxon>Jimgerdemannia</taxon>
    </lineage>
</organism>
<dbReference type="PANTHER" id="PTHR46093">
    <property type="entry name" value="ACYL-COA-BINDING DOMAIN-CONTAINING PROTEIN 5"/>
    <property type="match status" value="1"/>
</dbReference>
<dbReference type="OrthoDB" id="432528at2759"/>
<protein>
    <submittedName>
        <fullName evidence="3">Uncharacterized protein</fullName>
    </submittedName>
</protein>
<accession>A0A433DME3</accession>
<dbReference type="PANTHER" id="PTHR46093:SF18">
    <property type="entry name" value="FIBRONECTIN TYPE-III DOMAIN-CONTAINING PROTEIN"/>
    <property type="match status" value="1"/>
</dbReference>
<gene>
    <name evidence="3" type="ORF">BC936DRAFT_143253</name>
</gene>
<evidence type="ECO:0000256" key="2">
    <source>
        <dbReference type="ARBA" id="ARBA00022737"/>
    </source>
</evidence>
<dbReference type="Gene3D" id="2.120.10.80">
    <property type="entry name" value="Kelch-type beta propeller"/>
    <property type="match status" value="1"/>
</dbReference>
<dbReference type="InterPro" id="IPR015915">
    <property type="entry name" value="Kelch-typ_b-propeller"/>
</dbReference>
<dbReference type="EMBL" id="RBNI01000260">
    <property type="protein sequence ID" value="RUP52023.1"/>
    <property type="molecule type" value="Genomic_DNA"/>
</dbReference>
<evidence type="ECO:0000256" key="1">
    <source>
        <dbReference type="ARBA" id="ARBA00022441"/>
    </source>
</evidence>
<reference evidence="3 4" key="1">
    <citation type="journal article" date="2018" name="New Phytol.">
        <title>Phylogenomics of Endogonaceae and evolution of mycorrhizas within Mucoromycota.</title>
        <authorList>
            <person name="Chang Y."/>
            <person name="Desiro A."/>
            <person name="Na H."/>
            <person name="Sandor L."/>
            <person name="Lipzen A."/>
            <person name="Clum A."/>
            <person name="Barry K."/>
            <person name="Grigoriev I.V."/>
            <person name="Martin F.M."/>
            <person name="Stajich J.E."/>
            <person name="Smith M.E."/>
            <person name="Bonito G."/>
            <person name="Spatafora J.W."/>
        </authorList>
    </citation>
    <scope>NUCLEOTIDE SEQUENCE [LARGE SCALE GENOMIC DNA]</scope>
    <source>
        <strain evidence="3 4">GMNB39</strain>
    </source>
</reference>
<evidence type="ECO:0000313" key="3">
    <source>
        <dbReference type="EMBL" id="RUP52023.1"/>
    </source>
</evidence>
<name>A0A433DME3_9FUNG</name>
<sequence>MPTNTTGTIPKPRFSHTSVTNFAQHIIVYGGEDSNGTIFSDISVLDMSLSAPIWWSPPISGNIPTARFAHA</sequence>
<keyword evidence="4" id="KW-1185">Reference proteome</keyword>
<dbReference type="AlphaFoldDB" id="A0A433DME3"/>
<dbReference type="Proteomes" id="UP000268093">
    <property type="component" value="Unassembled WGS sequence"/>
</dbReference>
<comment type="caution">
    <text evidence="3">The sequence shown here is derived from an EMBL/GenBank/DDBJ whole genome shotgun (WGS) entry which is preliminary data.</text>
</comment>
<evidence type="ECO:0000313" key="4">
    <source>
        <dbReference type="Proteomes" id="UP000268093"/>
    </source>
</evidence>
<keyword evidence="1" id="KW-0880">Kelch repeat</keyword>
<keyword evidence="2" id="KW-0677">Repeat</keyword>
<dbReference type="SUPFAM" id="SSF117281">
    <property type="entry name" value="Kelch motif"/>
    <property type="match status" value="1"/>
</dbReference>
<proteinExistence type="predicted"/>